<gene>
    <name evidence="2" type="ORF">FIC87_12610</name>
</gene>
<comment type="caution">
    <text evidence="2">The sequence shown here is derived from an EMBL/GenBank/DDBJ whole genome shotgun (WGS) entry which is preliminary data.</text>
</comment>
<evidence type="ECO:0000313" key="2">
    <source>
        <dbReference type="EMBL" id="TNU89035.1"/>
    </source>
</evidence>
<reference evidence="2 3" key="1">
    <citation type="journal article" date="2005" name="Appl. Environ. Microbiol.">
        <title>Intestinal bacterial communities that produce active estrogen-like compounds enterodiol and enterolactone in humans.</title>
        <authorList>
            <person name="Clavel T."/>
            <person name="Henderson G."/>
            <person name="Alpert C.A."/>
            <person name="Philippe C."/>
            <person name="Rigottier-Gois L."/>
            <person name="Dore J."/>
            <person name="Blaut M."/>
        </authorList>
    </citation>
    <scope>NUCLEOTIDE SEQUENCE [LARGE SCALE GENOMIC DNA]</scope>
    <source>
        <strain evidence="2 3">SECO-MT75m2</strain>
    </source>
</reference>
<feature type="compositionally biased region" description="Basic residues" evidence="1">
    <location>
        <begin position="210"/>
        <end position="229"/>
    </location>
</feature>
<accession>A0A5C5BS17</accession>
<feature type="compositionally biased region" description="Basic residues" evidence="1">
    <location>
        <begin position="86"/>
        <end position="97"/>
    </location>
</feature>
<dbReference type="AlphaFoldDB" id="A0A5C5BS17"/>
<dbReference type="Proteomes" id="UP000312594">
    <property type="component" value="Unassembled WGS sequence"/>
</dbReference>
<feature type="compositionally biased region" description="Basic and acidic residues" evidence="1">
    <location>
        <begin position="169"/>
        <end position="179"/>
    </location>
</feature>
<feature type="region of interest" description="Disordered" evidence="1">
    <location>
        <begin position="124"/>
        <end position="246"/>
    </location>
</feature>
<evidence type="ECO:0000256" key="1">
    <source>
        <dbReference type="SAM" id="MobiDB-lite"/>
    </source>
</evidence>
<feature type="compositionally biased region" description="Basic and acidic residues" evidence="1">
    <location>
        <begin position="231"/>
        <end position="246"/>
    </location>
</feature>
<protein>
    <submittedName>
        <fullName evidence="2">Phage portal protein</fullName>
    </submittedName>
</protein>
<sequence>MGRDRGGRPHGRRALVRVQPGARVPDQGGRHGRRRGNHGAGRVLPRVPGMVERAREQGRRHPDGGLGGVQDGLPAGGRARFLRGQVQRRREARRARRVPQAAVGQAARRGRVYPLDRARGEVVHRLHRAEDEGGGPGDRRREIEGRRARAQAARRRRSEAGGKEGVAGRPDRRVLDVRGRGVRGPADPFRAARARRQRGEVREAPDRQGRRLGVRGSRRRRPDRGRGRGARVLDGHDDETKPEKEDEGRMILPNILNARGLESGEREELEALLAVRNSVSQRNANLRAYYESDVAAKYIGVETVPPTVDVEECCSWPKKAVTSVSERSRFDGFVLASGGQDPALARVVLDNALVGSYSRHVNSELLHGCMFATVGREGKGAAVRFHTAETAMATWDSGAGRIGSGLVLADSRRMPWSPHEPVPSQLNMHLPGRVVVVRRAGATEWEAESFDTPLDRPMMEPFAFRATGTKPFGESRISKAVMTLTDDVVRTLVNMAVSGAFYAAPQKYLLGLTDEMYDALSKDKWSTFIGSVLMSTRGENGEVPSYGQLSPASPQPYIDMLRTYATLFSGATGVPVNSLGIVQDNPSSAEAIAASREDICLAAEDLNESSKESLRNVALMAMAVAENKRIEDLTEDQRSVMAHFKNPAMPSVVSQADAATKVAAVDPGFAGTSVFYRMLGFDEATITQIGNEKRRNMASRAVASLLAPEEVPVGNTAQPAG</sequence>
<organism evidence="2 3">
    <name type="scientific">Eggerthella lenta</name>
    <name type="common">Eubacterium lentum</name>
    <dbReference type="NCBI Taxonomy" id="84112"/>
    <lineage>
        <taxon>Bacteria</taxon>
        <taxon>Bacillati</taxon>
        <taxon>Actinomycetota</taxon>
        <taxon>Coriobacteriia</taxon>
        <taxon>Eggerthellales</taxon>
        <taxon>Eggerthellaceae</taxon>
        <taxon>Eggerthella</taxon>
    </lineage>
</organism>
<feature type="compositionally biased region" description="Basic and acidic residues" evidence="1">
    <location>
        <begin position="197"/>
        <end position="209"/>
    </location>
</feature>
<dbReference type="EMBL" id="VEVP01000036">
    <property type="protein sequence ID" value="TNU89035.1"/>
    <property type="molecule type" value="Genomic_DNA"/>
</dbReference>
<feature type="compositionally biased region" description="Basic residues" evidence="1">
    <location>
        <begin position="148"/>
        <end position="157"/>
    </location>
</feature>
<feature type="compositionally biased region" description="Basic and acidic residues" evidence="1">
    <location>
        <begin position="124"/>
        <end position="147"/>
    </location>
</feature>
<feature type="region of interest" description="Disordered" evidence="1">
    <location>
        <begin position="1"/>
        <end position="109"/>
    </location>
</feature>
<feature type="compositionally biased region" description="Low complexity" evidence="1">
    <location>
        <begin position="98"/>
        <end position="107"/>
    </location>
</feature>
<evidence type="ECO:0000313" key="3">
    <source>
        <dbReference type="Proteomes" id="UP000312594"/>
    </source>
</evidence>
<name>A0A5C5BS17_EGGLN</name>
<feature type="compositionally biased region" description="Basic and acidic residues" evidence="1">
    <location>
        <begin position="52"/>
        <end position="63"/>
    </location>
</feature>
<proteinExistence type="predicted"/>